<reference evidence="1" key="1">
    <citation type="submission" date="2014-11" db="EMBL/GenBank/DDBJ databases">
        <authorList>
            <person name="Amaro Gonzalez C."/>
        </authorList>
    </citation>
    <scope>NUCLEOTIDE SEQUENCE</scope>
</reference>
<reference evidence="1" key="2">
    <citation type="journal article" date="2015" name="Fish Shellfish Immunol.">
        <title>Early steps in the European eel (Anguilla anguilla)-Vibrio vulnificus interaction in the gills: Role of the RtxA13 toxin.</title>
        <authorList>
            <person name="Callol A."/>
            <person name="Pajuelo D."/>
            <person name="Ebbesson L."/>
            <person name="Teles M."/>
            <person name="MacKenzie S."/>
            <person name="Amaro C."/>
        </authorList>
    </citation>
    <scope>NUCLEOTIDE SEQUENCE</scope>
</reference>
<protein>
    <submittedName>
        <fullName evidence="1">Uncharacterized protein</fullName>
    </submittedName>
</protein>
<proteinExistence type="predicted"/>
<sequence length="16" mass="1740">MGATSMPSEESLRSQE</sequence>
<organism evidence="1">
    <name type="scientific">Anguilla anguilla</name>
    <name type="common">European freshwater eel</name>
    <name type="synonym">Muraena anguilla</name>
    <dbReference type="NCBI Taxonomy" id="7936"/>
    <lineage>
        <taxon>Eukaryota</taxon>
        <taxon>Metazoa</taxon>
        <taxon>Chordata</taxon>
        <taxon>Craniata</taxon>
        <taxon>Vertebrata</taxon>
        <taxon>Euteleostomi</taxon>
        <taxon>Actinopterygii</taxon>
        <taxon>Neopterygii</taxon>
        <taxon>Teleostei</taxon>
        <taxon>Anguilliformes</taxon>
        <taxon>Anguillidae</taxon>
        <taxon>Anguilla</taxon>
    </lineage>
</organism>
<dbReference type="AlphaFoldDB" id="A0A0E9Y0K7"/>
<dbReference type="EMBL" id="GBXM01000163">
    <property type="protein sequence ID" value="JAI08415.1"/>
    <property type="molecule type" value="Transcribed_RNA"/>
</dbReference>
<evidence type="ECO:0000313" key="1">
    <source>
        <dbReference type="EMBL" id="JAI08415.1"/>
    </source>
</evidence>
<accession>A0A0E9Y0K7</accession>
<name>A0A0E9Y0K7_ANGAN</name>